<dbReference type="AlphaFoldDB" id="A0AAQ4D9R0"/>
<accession>A0AAQ4D9R0</accession>
<reference evidence="1 2" key="1">
    <citation type="journal article" date="2023" name="Arcadia Sci">
        <title>De novo assembly of a long-read Amblyomma americanum tick genome.</title>
        <authorList>
            <person name="Chou S."/>
            <person name="Poskanzer K.E."/>
            <person name="Rollins M."/>
            <person name="Thuy-Boun P.S."/>
        </authorList>
    </citation>
    <scope>NUCLEOTIDE SEQUENCE [LARGE SCALE GENOMIC DNA]</scope>
    <source>
        <strain evidence="1">F_SG_1</strain>
        <tissue evidence="1">Salivary glands</tissue>
    </source>
</reference>
<dbReference type="Proteomes" id="UP001321473">
    <property type="component" value="Unassembled WGS sequence"/>
</dbReference>
<dbReference type="SUPFAM" id="SSF55486">
    <property type="entry name" value="Metalloproteases ('zincins'), catalytic domain"/>
    <property type="match status" value="1"/>
</dbReference>
<name>A0AAQ4D9R0_AMBAM</name>
<keyword evidence="2" id="KW-1185">Reference proteome</keyword>
<organism evidence="1 2">
    <name type="scientific">Amblyomma americanum</name>
    <name type="common">Lone star tick</name>
    <dbReference type="NCBI Taxonomy" id="6943"/>
    <lineage>
        <taxon>Eukaryota</taxon>
        <taxon>Metazoa</taxon>
        <taxon>Ecdysozoa</taxon>
        <taxon>Arthropoda</taxon>
        <taxon>Chelicerata</taxon>
        <taxon>Arachnida</taxon>
        <taxon>Acari</taxon>
        <taxon>Parasitiformes</taxon>
        <taxon>Ixodida</taxon>
        <taxon>Ixodoidea</taxon>
        <taxon>Ixodidae</taxon>
        <taxon>Amblyomminae</taxon>
        <taxon>Amblyomma</taxon>
    </lineage>
</organism>
<evidence type="ECO:0000313" key="2">
    <source>
        <dbReference type="Proteomes" id="UP001321473"/>
    </source>
</evidence>
<protein>
    <submittedName>
        <fullName evidence="1">Uncharacterized protein</fullName>
    </submittedName>
</protein>
<dbReference type="EMBL" id="JARKHS020033347">
    <property type="protein sequence ID" value="KAK8759200.1"/>
    <property type="molecule type" value="Genomic_DNA"/>
</dbReference>
<sequence>MMALLLALYKKHAPHQKRTSSFCCLDILQDLYRAANLTIDPCRSFFEHTCYALVNATDDRHERVNLTTDAVDGSSKTEAGAAIVAYYHACVLSPEDATYVARASADAIARASDIAKNASVNSHGLLTLLVDLSITYGLPSIIEFSIGAGSNHAPYLNISPSWLVQKRENLSSDVLDGLKKDALVAVNEAVSYNVSIIDMNRFMNETMKPMAEATEKYEFDSVTKLAPNVTTEQWKELMSKFNVTVHDVFSVPKPALEEIFTGVFGPEKRQVAIVSALVEASLKLASRLIVDTNNTDAKNLTCRIKAKQLRPLWILDSIQLLKSDTQDTAINRAYTIVADAVLQKVRSGMAADDFQKLSETIKKMRLLLPSNIVPGDLTIPNMTAVYAHAELVTRAYLLRARRHWTFTLAASEDLLEDFQKKYVVINDNVLTVPTSVYSLVSLTDNAEPMVLMSTVGIYLADSLWQFIFSSMWSTATNATLEAYRECIVENSLALIEWHSRLLWLSVQTSMEAGKEVDWDSVVDTNVPLSVTRRQLFYMIFVHYSMCRSPHRSYPTFRHDVDVLMSGFKNFSDSFHCNVTVSKTTGDVCSL</sequence>
<gene>
    <name evidence="1" type="ORF">V5799_003167</name>
</gene>
<proteinExistence type="predicted"/>
<evidence type="ECO:0000313" key="1">
    <source>
        <dbReference type="EMBL" id="KAK8759200.1"/>
    </source>
</evidence>
<comment type="caution">
    <text evidence="1">The sequence shown here is derived from an EMBL/GenBank/DDBJ whole genome shotgun (WGS) entry which is preliminary data.</text>
</comment>